<dbReference type="InterPro" id="IPR008927">
    <property type="entry name" value="6-PGluconate_DH-like_C_sf"/>
</dbReference>
<dbReference type="Pfam" id="PF03720">
    <property type="entry name" value="UDPG_MGDP_dh_C"/>
    <property type="match status" value="1"/>
</dbReference>
<dbReference type="InterPro" id="IPR028359">
    <property type="entry name" value="UDP_ManNAc/GlcNAc_DH"/>
</dbReference>
<dbReference type="InterPro" id="IPR014026">
    <property type="entry name" value="UDP-Glc/GDP-Man_DH_dimer"/>
</dbReference>
<evidence type="ECO:0000259" key="4">
    <source>
        <dbReference type="SMART" id="SM00984"/>
    </source>
</evidence>
<dbReference type="PIRSF" id="PIRSF000124">
    <property type="entry name" value="UDPglc_GDPman_dh"/>
    <property type="match status" value="1"/>
</dbReference>
<comment type="similarity">
    <text evidence="3">Belongs to the UDP-glucose/GDP-mannose dehydrogenase family.</text>
</comment>
<comment type="caution">
    <text evidence="5">The sequence shown here is derived from an EMBL/GenBank/DDBJ whole genome shotgun (WGS) entry which is preliminary data.</text>
</comment>
<dbReference type="PIRSF" id="PIRSF500136">
    <property type="entry name" value="UDP_ManNAc_DH"/>
    <property type="match status" value="1"/>
</dbReference>
<name>A0ABU5EFK1_9PROT</name>
<dbReference type="InterPro" id="IPR014027">
    <property type="entry name" value="UDP-Glc/GDP-Man_DH_C"/>
</dbReference>
<dbReference type="SUPFAM" id="SSF48179">
    <property type="entry name" value="6-phosphogluconate dehydrogenase C-terminal domain-like"/>
    <property type="match status" value="1"/>
</dbReference>
<dbReference type="PANTHER" id="PTHR43491">
    <property type="entry name" value="UDP-N-ACETYL-D-MANNOSAMINE DEHYDROGENASE"/>
    <property type="match status" value="1"/>
</dbReference>
<dbReference type="EMBL" id="JAXCLW010000004">
    <property type="protein sequence ID" value="MDY0884300.1"/>
    <property type="molecule type" value="Genomic_DNA"/>
</dbReference>
<evidence type="ECO:0000313" key="5">
    <source>
        <dbReference type="EMBL" id="MDY0884300.1"/>
    </source>
</evidence>
<evidence type="ECO:0000313" key="6">
    <source>
        <dbReference type="Proteomes" id="UP001279642"/>
    </source>
</evidence>
<gene>
    <name evidence="5" type="ORF">SMD27_15760</name>
</gene>
<dbReference type="Pfam" id="PF03721">
    <property type="entry name" value="UDPG_MGDP_dh_N"/>
    <property type="match status" value="1"/>
</dbReference>
<dbReference type="SUPFAM" id="SSF51735">
    <property type="entry name" value="NAD(P)-binding Rossmann-fold domains"/>
    <property type="match status" value="1"/>
</dbReference>
<dbReference type="InterPro" id="IPR001732">
    <property type="entry name" value="UDP-Glc/GDP-Man_DH_N"/>
</dbReference>
<feature type="domain" description="UDP-glucose/GDP-mannose dehydrogenase C-terminal" evidence="4">
    <location>
        <begin position="341"/>
        <end position="441"/>
    </location>
</feature>
<dbReference type="NCBIfam" id="TIGR03026">
    <property type="entry name" value="NDP-sugDHase"/>
    <property type="match status" value="1"/>
</dbReference>
<protein>
    <submittedName>
        <fullName evidence="5">Nucleotide sugar dehydrogenase</fullName>
    </submittedName>
</protein>
<dbReference type="Gene3D" id="3.40.50.720">
    <property type="entry name" value="NAD(P)-binding Rossmann-like Domain"/>
    <property type="match status" value="2"/>
</dbReference>
<dbReference type="SMART" id="SM00984">
    <property type="entry name" value="UDPG_MGDP_dh_C"/>
    <property type="match status" value="1"/>
</dbReference>
<reference evidence="5 6" key="1">
    <citation type="journal article" date="2016" name="Antonie Van Leeuwenhoek">
        <title>Dongia soli sp. nov., isolated from soil from Dokdo, Korea.</title>
        <authorList>
            <person name="Kim D.U."/>
            <person name="Lee H."/>
            <person name="Kim H."/>
            <person name="Kim S.G."/>
            <person name="Ka J.O."/>
        </authorList>
    </citation>
    <scope>NUCLEOTIDE SEQUENCE [LARGE SCALE GENOMIC DNA]</scope>
    <source>
        <strain evidence="5 6">D78</strain>
    </source>
</reference>
<dbReference type="PANTHER" id="PTHR43491:SF1">
    <property type="entry name" value="UDP-N-ACETYL-D-MANNOSAMINE DEHYDROGENASE"/>
    <property type="match status" value="1"/>
</dbReference>
<evidence type="ECO:0000256" key="2">
    <source>
        <dbReference type="ARBA" id="ARBA00023027"/>
    </source>
</evidence>
<dbReference type="InterPro" id="IPR036220">
    <property type="entry name" value="UDP-Glc/GDP-Man_DH_C_sf"/>
</dbReference>
<accession>A0ABU5EFK1</accession>
<keyword evidence="6" id="KW-1185">Reference proteome</keyword>
<dbReference type="SUPFAM" id="SSF52413">
    <property type="entry name" value="UDP-glucose/GDP-mannose dehydrogenase C-terminal domain"/>
    <property type="match status" value="1"/>
</dbReference>
<dbReference type="InterPro" id="IPR017476">
    <property type="entry name" value="UDP-Glc/GDP-Man"/>
</dbReference>
<proteinExistence type="inferred from homology"/>
<keyword evidence="2" id="KW-0520">NAD</keyword>
<dbReference type="Proteomes" id="UP001279642">
    <property type="component" value="Unassembled WGS sequence"/>
</dbReference>
<evidence type="ECO:0000256" key="3">
    <source>
        <dbReference type="PIRNR" id="PIRNR000124"/>
    </source>
</evidence>
<sequence length="452" mass="49021">MKAQSRPKSNSLAVRVTAAIRAQESRIGIIGLGYVGLPLACLFAECGFAVTGFDIDPAKIRQLSAGKSYIKHIGNRRIAPLVKAGTLAASDDFSGLAAMDVIVICVPTPLTKHREPDLQFIVKTGETIARQLRRGQLVVLESSTYPGTTRDVLKPILERTGLKSGRDFFLAYSPEREDPGNTAFGTAAIPKVVGGDGAAALKLATSLYDRIVIRTVPVSSPETAETIKLTENIFRAVNIALVNELKVICMAMDVDVWEVIDGAKSKPFGFMPFYPGPGLGGHCIPIDPFYLTWKAREYGINTRFIELAGEINTAMPHFVIERLTHALSAQLGKALKGARILVLGVAYKKNVDDLRESPSLHIMEELERRGARVSYHDPLIPKITPTREYPGLTGRRSAPLTARNLASTDAVLIVTDHEAVDYALVGQKAKLIVDTRNVMAKAGIKSSKLVKA</sequence>
<organism evidence="5 6">
    <name type="scientific">Dongia soli</name>
    <dbReference type="NCBI Taxonomy" id="600628"/>
    <lineage>
        <taxon>Bacteria</taxon>
        <taxon>Pseudomonadati</taxon>
        <taxon>Pseudomonadota</taxon>
        <taxon>Alphaproteobacteria</taxon>
        <taxon>Rhodospirillales</taxon>
        <taxon>Dongiaceae</taxon>
        <taxon>Dongia</taxon>
    </lineage>
</organism>
<dbReference type="RefSeq" id="WP_320509366.1">
    <property type="nucleotide sequence ID" value="NZ_JAXCLW010000004.1"/>
</dbReference>
<dbReference type="Pfam" id="PF00984">
    <property type="entry name" value="UDPG_MGDP_dh"/>
    <property type="match status" value="1"/>
</dbReference>
<keyword evidence="1" id="KW-0560">Oxidoreductase</keyword>
<dbReference type="InterPro" id="IPR036291">
    <property type="entry name" value="NAD(P)-bd_dom_sf"/>
</dbReference>
<evidence type="ECO:0000256" key="1">
    <source>
        <dbReference type="ARBA" id="ARBA00023002"/>
    </source>
</evidence>